<evidence type="ECO:0000256" key="1">
    <source>
        <dbReference type="SAM" id="MobiDB-lite"/>
    </source>
</evidence>
<sequence>MTMSGGAHVEERTIAPRHLHPLFVPPPSTTRSGEHSPSFFSPSHPPTPPPPRPRKRSTYGVPPTPVLPFKAQSVVLVRDPPKDRLARSKESLAEDEEPPFTRVAGKAEIGFQHYPSLDFNSSTTAASAAPTSKTTRSSLTASEDFFADLYDYYYDDGDDAAEQFFFSTPKPPKPLPLSDIDHAHSNPIANPHPNPNNRPPKRATKSKSVKDTTLKSVDSAMAKKRRGSLQAIFVPSFLQSPLLSTTSVPSSPTKYASSGLGKTRKSSGAAPSAPSTPSGASYPFPSSSSYFPQNQDVPIPLMPTSSNPTSSMTLMDMDTLPPIVPLAPEMIQMPEHHQRKRSITFSISSYSSPRTSPPPDFLLDDDPFANLTGPPIDRVSVPFFPPIPPLPSSSRSTLALAQVPLPLTPVEGSGVVISPVSPTPMPRSPLHELPPPNLASLDAAALASVSGSGPSLASASASSSSTTTSTQTQMSSFISASTSGSGLASTSASASPIISVPRPHPHLAPLAPPKPIVPGLAAAPSSPPAGRGSPILSPRTRPAYQRPAFSSRPSLPSLDTLARMNVVLTKKVRKGRVGAGLPFEPWDLPSDEELPSAPGTRPQTPVRMHSAGPSFGSGSNFGVLSATAPMATTPTNGSVPIPPSNSPEAGTSSGPSSPTISTTPTPSLPMLPVGTSFSLSGSASTSQIAKPQPLLPSHIMALGSVAEDVEMIVPVTYGPFTRQGSSALVSTPIPAASPVASTSARGAGPSDAAVAAPSWFAEPLTSPITGDLASEFAEEMEAELDYVSSRPSSVDGKAEQEEGGSTGYLGGLGPDFLERYHVESRGGSEDGHDGDRVSVVDDARDLVEDQHMEETHLQPAEMQAYTEKDEDVHAEEDNNEDYSYLYQRPLGFEDVDEREEASTSASTSAFNTSESGILSGSMLFSSPPSFFASPPQ</sequence>
<feature type="compositionally biased region" description="Low complexity" evidence="1">
    <location>
        <begin position="121"/>
        <end position="138"/>
    </location>
</feature>
<feature type="compositionally biased region" description="Low complexity" evidence="1">
    <location>
        <begin position="518"/>
        <end position="534"/>
    </location>
</feature>
<organism evidence="2 3">
    <name type="scientific">Gymnopilus junonius</name>
    <name type="common">Spectacular rustgill mushroom</name>
    <name type="synonym">Gymnopilus spectabilis subsp. junonius</name>
    <dbReference type="NCBI Taxonomy" id="109634"/>
    <lineage>
        <taxon>Eukaryota</taxon>
        <taxon>Fungi</taxon>
        <taxon>Dikarya</taxon>
        <taxon>Basidiomycota</taxon>
        <taxon>Agaricomycotina</taxon>
        <taxon>Agaricomycetes</taxon>
        <taxon>Agaricomycetidae</taxon>
        <taxon>Agaricales</taxon>
        <taxon>Agaricineae</taxon>
        <taxon>Hymenogastraceae</taxon>
        <taxon>Gymnopilus</taxon>
    </lineage>
</organism>
<reference evidence="2" key="1">
    <citation type="submission" date="2020-11" db="EMBL/GenBank/DDBJ databases">
        <authorList>
            <consortium name="DOE Joint Genome Institute"/>
            <person name="Ahrendt S."/>
            <person name="Riley R."/>
            <person name="Andreopoulos W."/>
            <person name="LaButti K."/>
            <person name="Pangilinan J."/>
            <person name="Ruiz-duenas F.J."/>
            <person name="Barrasa J.M."/>
            <person name="Sanchez-Garcia M."/>
            <person name="Camarero S."/>
            <person name="Miyauchi S."/>
            <person name="Serrano A."/>
            <person name="Linde D."/>
            <person name="Babiker R."/>
            <person name="Drula E."/>
            <person name="Ayuso-Fernandez I."/>
            <person name="Pacheco R."/>
            <person name="Padilla G."/>
            <person name="Ferreira P."/>
            <person name="Barriuso J."/>
            <person name="Kellner H."/>
            <person name="Castanera R."/>
            <person name="Alfaro M."/>
            <person name="Ramirez L."/>
            <person name="Pisabarro A.G."/>
            <person name="Kuo A."/>
            <person name="Tritt A."/>
            <person name="Lipzen A."/>
            <person name="He G."/>
            <person name="Yan M."/>
            <person name="Ng V."/>
            <person name="Cullen D."/>
            <person name="Martin F."/>
            <person name="Rosso M.-N."/>
            <person name="Henrissat B."/>
            <person name="Hibbett D."/>
            <person name="Martinez A.T."/>
            <person name="Grigoriev I.V."/>
        </authorList>
    </citation>
    <scope>NUCLEOTIDE SEQUENCE</scope>
    <source>
        <strain evidence="2">AH 44721</strain>
    </source>
</reference>
<feature type="region of interest" description="Disordered" evidence="1">
    <location>
        <begin position="164"/>
        <end position="217"/>
    </location>
</feature>
<feature type="region of interest" description="Disordered" evidence="1">
    <location>
        <begin position="579"/>
        <end position="670"/>
    </location>
</feature>
<dbReference type="Proteomes" id="UP000724874">
    <property type="component" value="Unassembled WGS sequence"/>
</dbReference>
<feature type="compositionally biased region" description="Low complexity" evidence="1">
    <location>
        <begin position="902"/>
        <end position="915"/>
    </location>
</feature>
<name>A0A9P5NL26_GYMJU</name>
<feature type="compositionally biased region" description="Low complexity" evidence="1">
    <location>
        <begin position="266"/>
        <end position="289"/>
    </location>
</feature>
<keyword evidence="3" id="KW-1185">Reference proteome</keyword>
<dbReference type="AlphaFoldDB" id="A0A9P5NL26"/>
<gene>
    <name evidence="2" type="ORF">CPB84DRAFT_1369541</name>
</gene>
<protein>
    <submittedName>
        <fullName evidence="2">Uncharacterized protein</fullName>
    </submittedName>
</protein>
<feature type="region of interest" description="Disordered" evidence="1">
    <location>
        <begin position="243"/>
        <end position="289"/>
    </location>
</feature>
<dbReference type="OrthoDB" id="2756336at2759"/>
<evidence type="ECO:0000313" key="2">
    <source>
        <dbReference type="EMBL" id="KAF8891962.1"/>
    </source>
</evidence>
<feature type="compositionally biased region" description="Low complexity" evidence="1">
    <location>
        <begin position="646"/>
        <end position="670"/>
    </location>
</feature>
<evidence type="ECO:0000313" key="3">
    <source>
        <dbReference type="Proteomes" id="UP000724874"/>
    </source>
</evidence>
<feature type="compositionally biased region" description="Low complexity" evidence="1">
    <location>
        <begin position="924"/>
        <end position="936"/>
    </location>
</feature>
<comment type="caution">
    <text evidence="2">The sequence shown here is derived from an EMBL/GenBank/DDBJ whole genome shotgun (WGS) entry which is preliminary data.</text>
</comment>
<feature type="region of interest" description="Disordered" evidence="1">
    <location>
        <begin position="1"/>
        <end position="138"/>
    </location>
</feature>
<feature type="region of interest" description="Disordered" evidence="1">
    <location>
        <begin position="788"/>
        <end position="812"/>
    </location>
</feature>
<dbReference type="EMBL" id="JADNYJ010000070">
    <property type="protein sequence ID" value="KAF8891962.1"/>
    <property type="molecule type" value="Genomic_DNA"/>
</dbReference>
<feature type="region of interest" description="Disordered" evidence="1">
    <location>
        <begin position="480"/>
        <end position="551"/>
    </location>
</feature>
<feature type="compositionally biased region" description="Basic and acidic residues" evidence="1">
    <location>
        <begin position="79"/>
        <end position="92"/>
    </location>
</feature>
<accession>A0A9P5NL26</accession>
<feature type="compositionally biased region" description="Low complexity" evidence="1">
    <location>
        <begin position="243"/>
        <end position="253"/>
    </location>
</feature>
<feature type="compositionally biased region" description="Low complexity" evidence="1">
    <location>
        <begin position="480"/>
        <end position="495"/>
    </location>
</feature>
<feature type="region of interest" description="Disordered" evidence="1">
    <location>
        <begin position="865"/>
        <end position="936"/>
    </location>
</feature>
<proteinExistence type="predicted"/>